<evidence type="ECO:0000259" key="3">
    <source>
        <dbReference type="Pfam" id="PF25906"/>
    </source>
</evidence>
<feature type="region of interest" description="Disordered" evidence="1">
    <location>
        <begin position="179"/>
        <end position="203"/>
    </location>
</feature>
<dbReference type="InterPro" id="IPR042070">
    <property type="entry name" value="PucR_C-HTH_sf"/>
</dbReference>
<dbReference type="Pfam" id="PF13556">
    <property type="entry name" value="HTH_30"/>
    <property type="match status" value="1"/>
</dbReference>
<dbReference type="PANTHER" id="PTHR33744:SF1">
    <property type="entry name" value="DNA-BINDING TRANSCRIPTIONAL ACTIVATOR ADER"/>
    <property type="match status" value="1"/>
</dbReference>
<reference evidence="5" key="1">
    <citation type="journal article" date="2019" name="Int. J. Syst. Evol. Microbiol.">
        <title>The Global Catalogue of Microorganisms (GCM) 10K type strain sequencing project: providing services to taxonomists for standard genome sequencing and annotation.</title>
        <authorList>
            <consortium name="The Broad Institute Genomics Platform"/>
            <consortium name="The Broad Institute Genome Sequencing Center for Infectious Disease"/>
            <person name="Wu L."/>
            <person name="Ma J."/>
        </authorList>
    </citation>
    <scope>NUCLEOTIDE SEQUENCE [LARGE SCALE GENOMIC DNA]</scope>
    <source>
        <strain evidence="5">JCM 3369</strain>
    </source>
</reference>
<feature type="region of interest" description="Disordered" evidence="1">
    <location>
        <begin position="414"/>
        <end position="461"/>
    </location>
</feature>
<feature type="compositionally biased region" description="Basic residues" evidence="1">
    <location>
        <begin position="447"/>
        <end position="461"/>
    </location>
</feature>
<dbReference type="Proteomes" id="UP001596380">
    <property type="component" value="Unassembled WGS sequence"/>
</dbReference>
<protein>
    <submittedName>
        <fullName evidence="4">Helix-turn-helix domain-containing protein</fullName>
    </submittedName>
</protein>
<name>A0ABW2CIY6_9ACTN</name>
<accession>A0ABW2CIY6</accession>
<dbReference type="Gene3D" id="1.10.10.2840">
    <property type="entry name" value="PucR C-terminal helix-turn-helix domain"/>
    <property type="match status" value="1"/>
</dbReference>
<keyword evidence="5" id="KW-1185">Reference proteome</keyword>
<gene>
    <name evidence="4" type="ORF">ACFQKB_12340</name>
</gene>
<proteinExistence type="predicted"/>
<evidence type="ECO:0000259" key="2">
    <source>
        <dbReference type="Pfam" id="PF13556"/>
    </source>
</evidence>
<dbReference type="InterPro" id="IPR051448">
    <property type="entry name" value="CdaR-like_regulators"/>
</dbReference>
<dbReference type="InterPro" id="IPR058663">
    <property type="entry name" value="PucR-like_N"/>
</dbReference>
<evidence type="ECO:0000256" key="1">
    <source>
        <dbReference type="SAM" id="MobiDB-lite"/>
    </source>
</evidence>
<feature type="domain" description="PucR-like N-terminal" evidence="3">
    <location>
        <begin position="11"/>
        <end position="169"/>
    </location>
</feature>
<organism evidence="4 5">
    <name type="scientific">Actinomadura yumaensis</name>
    <dbReference type="NCBI Taxonomy" id="111807"/>
    <lineage>
        <taxon>Bacteria</taxon>
        <taxon>Bacillati</taxon>
        <taxon>Actinomycetota</taxon>
        <taxon>Actinomycetes</taxon>
        <taxon>Streptosporangiales</taxon>
        <taxon>Thermomonosporaceae</taxon>
        <taxon>Actinomadura</taxon>
    </lineage>
</organism>
<feature type="domain" description="PucR C-terminal helix-turn-helix" evidence="2">
    <location>
        <begin position="353"/>
        <end position="411"/>
    </location>
</feature>
<dbReference type="InterPro" id="IPR025736">
    <property type="entry name" value="PucR_C-HTH_dom"/>
</dbReference>
<evidence type="ECO:0000313" key="5">
    <source>
        <dbReference type="Proteomes" id="UP001596380"/>
    </source>
</evidence>
<feature type="compositionally biased region" description="Low complexity" evidence="1">
    <location>
        <begin position="181"/>
        <end position="201"/>
    </location>
</feature>
<dbReference type="PANTHER" id="PTHR33744">
    <property type="entry name" value="CARBOHYDRATE DIACID REGULATOR"/>
    <property type="match status" value="1"/>
</dbReference>
<dbReference type="EMBL" id="JBHSXS010000005">
    <property type="protein sequence ID" value="MFC6880551.1"/>
    <property type="molecule type" value="Genomic_DNA"/>
</dbReference>
<comment type="caution">
    <text evidence="4">The sequence shown here is derived from an EMBL/GenBank/DDBJ whole genome shotgun (WGS) entry which is preliminary data.</text>
</comment>
<dbReference type="RefSeq" id="WP_378063231.1">
    <property type="nucleotide sequence ID" value="NZ_JBHSXS010000005.1"/>
</dbReference>
<evidence type="ECO:0000313" key="4">
    <source>
        <dbReference type="EMBL" id="MFC6880551.1"/>
    </source>
</evidence>
<sequence length="461" mass="49899">MTHAELDVRPFEAIPRELVRRMRPLAGPAADQLLADLAGRGTDERAAAEMRAGIVEGLEHFYDLVENPGTAWERIAAAHRELGRAMAVKGRDPEETHRALHRSARATWRTLTALAESLEVDRRTLGRIAEAQFGYLDAVAAQVAEGYETEAAGSEEALGRRRRRLLNLLFDGGAAAERTVPGDGFSDASSPSSPSGASGAADADEIADAAASARWRIPRTVAAVALHPREGAAARPPALPPDVLADLGRSEPRLLLPDPDGPGRARLLDALLRDWIVAAGPTVAPAEAADSLRWARRALALARRGRLPAGSVVRCMDHVPTLVIFMAEDLIAHAADSRLAPLRGLSPVQAERLSETLLSLLENNFNATEAGNRLHVHPQTVRYRLRHLEELFGSDLQDPRRCLELEMILHARSRSDRRTGAAAARSPVRPADPSSDRPAEPAPPAHPRPRARHLTGTARRQ</sequence>
<dbReference type="Pfam" id="PF25906">
    <property type="entry name" value="PucR-like_N"/>
    <property type="match status" value="1"/>
</dbReference>